<name>A0ABX3A3V6_9GAMM</name>
<feature type="region of interest" description="Disordered" evidence="1">
    <location>
        <begin position="146"/>
        <end position="166"/>
    </location>
</feature>
<reference evidence="2 3" key="1">
    <citation type="submission" date="2016-08" db="EMBL/GenBank/DDBJ databases">
        <title>Draft genome sequence of Candidatus Piscirickettsia litoralis, from seawater.</title>
        <authorList>
            <person name="Wan X."/>
            <person name="Lee A.J."/>
            <person name="Hou S."/>
            <person name="Donachie S.P."/>
        </authorList>
    </citation>
    <scope>NUCLEOTIDE SEQUENCE [LARGE SCALE GENOMIC DNA]</scope>
    <source>
        <strain evidence="2 3">Y2</strain>
    </source>
</reference>
<protein>
    <recommendedName>
        <fullName evidence="4">Core-binding (CB) domain-containing protein</fullName>
    </recommendedName>
</protein>
<sequence>MKFESILSKVEKNNLNSLTPEVLGEFAKNYLENCGPKPRDTSRTENRRLATHLLSYAQANPLATPKECASVLIIALSKVASPRSSFTKNATKLLNKALNTGVETDHYAGRSTIRKSPDNIALEFSKIIKRRDDFCSIKGNSTIFHSNTHQERTRQPESALEFHNQL</sequence>
<dbReference type="Proteomes" id="UP000094329">
    <property type="component" value="Unassembled WGS sequence"/>
</dbReference>
<dbReference type="EMBL" id="MDTU01000001">
    <property type="protein sequence ID" value="ODN43513.1"/>
    <property type="molecule type" value="Genomic_DNA"/>
</dbReference>
<evidence type="ECO:0000313" key="2">
    <source>
        <dbReference type="EMBL" id="ODN43513.1"/>
    </source>
</evidence>
<accession>A0ABX3A3V6</accession>
<gene>
    <name evidence="2" type="ORF">BGC07_12035</name>
</gene>
<evidence type="ECO:0008006" key="4">
    <source>
        <dbReference type="Google" id="ProtNLM"/>
    </source>
</evidence>
<organism evidence="2 3">
    <name type="scientific">Piscirickettsia litoralis</name>
    <dbReference type="NCBI Taxonomy" id="1891921"/>
    <lineage>
        <taxon>Bacteria</taxon>
        <taxon>Pseudomonadati</taxon>
        <taxon>Pseudomonadota</taxon>
        <taxon>Gammaproteobacteria</taxon>
        <taxon>Thiotrichales</taxon>
        <taxon>Piscirickettsiaceae</taxon>
        <taxon>Piscirickettsia</taxon>
    </lineage>
</organism>
<comment type="caution">
    <text evidence="2">The sequence shown here is derived from an EMBL/GenBank/DDBJ whole genome shotgun (WGS) entry which is preliminary data.</text>
</comment>
<dbReference type="RefSeq" id="WP_069313310.1">
    <property type="nucleotide sequence ID" value="NZ_MDTU01000001.1"/>
</dbReference>
<proteinExistence type="predicted"/>
<evidence type="ECO:0000313" key="3">
    <source>
        <dbReference type="Proteomes" id="UP000094329"/>
    </source>
</evidence>
<keyword evidence="3" id="KW-1185">Reference proteome</keyword>
<evidence type="ECO:0000256" key="1">
    <source>
        <dbReference type="SAM" id="MobiDB-lite"/>
    </source>
</evidence>